<dbReference type="Proteomes" id="UP000249688">
    <property type="component" value="Unassembled WGS sequence"/>
</dbReference>
<dbReference type="PIRSF" id="PIRSF036158">
    <property type="entry name" value="UCP036158_MarR"/>
    <property type="match status" value="1"/>
</dbReference>
<gene>
    <name evidence="2" type="ORF">C8P66_108157</name>
</gene>
<dbReference type="EMBL" id="QKYU01000008">
    <property type="protein sequence ID" value="PZW46877.1"/>
    <property type="molecule type" value="Genomic_DNA"/>
</dbReference>
<evidence type="ECO:0000313" key="3">
    <source>
        <dbReference type="Proteomes" id="UP000249688"/>
    </source>
</evidence>
<accession>A0A2W7ILI0</accession>
<organism evidence="2 3">
    <name type="scientific">Humitalea rosea</name>
    <dbReference type="NCBI Taxonomy" id="990373"/>
    <lineage>
        <taxon>Bacteria</taxon>
        <taxon>Pseudomonadati</taxon>
        <taxon>Pseudomonadota</taxon>
        <taxon>Alphaproteobacteria</taxon>
        <taxon>Acetobacterales</taxon>
        <taxon>Roseomonadaceae</taxon>
        <taxon>Humitalea</taxon>
    </lineage>
</organism>
<reference evidence="2 3" key="1">
    <citation type="submission" date="2018-06" db="EMBL/GenBank/DDBJ databases">
        <title>Genomic Encyclopedia of Archaeal and Bacterial Type Strains, Phase II (KMG-II): from individual species to whole genera.</title>
        <authorList>
            <person name="Goeker M."/>
        </authorList>
    </citation>
    <scope>NUCLEOTIDE SEQUENCE [LARGE SCALE GENOMIC DNA]</scope>
    <source>
        <strain evidence="2 3">DSM 24525</strain>
    </source>
</reference>
<dbReference type="Pfam" id="PF13463">
    <property type="entry name" value="HTH_27"/>
    <property type="match status" value="1"/>
</dbReference>
<sequence length="170" mass="17365">MAGSPVSIVSSAHLAAGSAPALSEAEYGLLLAGHAFNRWIIRCMAAAGQPGLSATDVLVLHTVHHRDRPKRLAEIGLVLGIEDQHLVVYAVRKLAGLGLVETARVGKESLVTATAAGQALCARYAEVREALLAETVAAGGPAAQSLSEAAAILRALAGAYDQAARAAVTL</sequence>
<dbReference type="InterPro" id="IPR000835">
    <property type="entry name" value="HTH_MarR-typ"/>
</dbReference>
<feature type="domain" description="HTH marR-type" evidence="1">
    <location>
        <begin position="52"/>
        <end position="117"/>
    </location>
</feature>
<keyword evidence="3" id="KW-1185">Reference proteome</keyword>
<dbReference type="InterPro" id="IPR036390">
    <property type="entry name" value="WH_DNA-bd_sf"/>
</dbReference>
<dbReference type="GO" id="GO:0003700">
    <property type="term" value="F:DNA-binding transcription factor activity"/>
    <property type="evidence" value="ECO:0007669"/>
    <property type="project" value="InterPro"/>
</dbReference>
<dbReference type="Gene3D" id="1.10.10.10">
    <property type="entry name" value="Winged helix-like DNA-binding domain superfamily/Winged helix DNA-binding domain"/>
    <property type="match status" value="1"/>
</dbReference>
<dbReference type="SUPFAM" id="SSF46785">
    <property type="entry name" value="Winged helix' DNA-binding domain"/>
    <property type="match status" value="1"/>
</dbReference>
<evidence type="ECO:0000259" key="1">
    <source>
        <dbReference type="Pfam" id="PF13463"/>
    </source>
</evidence>
<protein>
    <submittedName>
        <fullName evidence="2">Putative MarR family transcription regulator</fullName>
    </submittedName>
</protein>
<evidence type="ECO:0000313" key="2">
    <source>
        <dbReference type="EMBL" id="PZW46877.1"/>
    </source>
</evidence>
<comment type="caution">
    <text evidence="2">The sequence shown here is derived from an EMBL/GenBank/DDBJ whole genome shotgun (WGS) entry which is preliminary data.</text>
</comment>
<name>A0A2W7ILI0_9PROT</name>
<dbReference type="InterPro" id="IPR036388">
    <property type="entry name" value="WH-like_DNA-bd_sf"/>
</dbReference>
<proteinExistence type="predicted"/>
<dbReference type="AlphaFoldDB" id="A0A2W7ILI0"/>
<dbReference type="RefSeq" id="WP_245903346.1">
    <property type="nucleotide sequence ID" value="NZ_QKYU01000008.1"/>
</dbReference>
<dbReference type="InterPro" id="IPR014601">
    <property type="entry name" value="Trans_reg_MarR_HTH"/>
</dbReference>